<dbReference type="AlphaFoldDB" id="A0A371FCT1"/>
<gene>
    <name evidence="1" type="ORF">CR513_43971</name>
</gene>
<keyword evidence="2" id="KW-1185">Reference proteome</keyword>
<dbReference type="OrthoDB" id="1723222at2759"/>
<organism evidence="1 2">
    <name type="scientific">Mucuna pruriens</name>
    <name type="common">Velvet bean</name>
    <name type="synonym">Dolichos pruriens</name>
    <dbReference type="NCBI Taxonomy" id="157652"/>
    <lineage>
        <taxon>Eukaryota</taxon>
        <taxon>Viridiplantae</taxon>
        <taxon>Streptophyta</taxon>
        <taxon>Embryophyta</taxon>
        <taxon>Tracheophyta</taxon>
        <taxon>Spermatophyta</taxon>
        <taxon>Magnoliopsida</taxon>
        <taxon>eudicotyledons</taxon>
        <taxon>Gunneridae</taxon>
        <taxon>Pentapetalae</taxon>
        <taxon>rosids</taxon>
        <taxon>fabids</taxon>
        <taxon>Fabales</taxon>
        <taxon>Fabaceae</taxon>
        <taxon>Papilionoideae</taxon>
        <taxon>50 kb inversion clade</taxon>
        <taxon>NPAAA clade</taxon>
        <taxon>indigoferoid/millettioid clade</taxon>
        <taxon>Phaseoleae</taxon>
        <taxon>Mucuna</taxon>
    </lineage>
</organism>
<evidence type="ECO:0000313" key="2">
    <source>
        <dbReference type="Proteomes" id="UP000257109"/>
    </source>
</evidence>
<reference evidence="1" key="1">
    <citation type="submission" date="2018-05" db="EMBL/GenBank/DDBJ databases">
        <title>Draft genome of Mucuna pruriens seed.</title>
        <authorList>
            <person name="Nnadi N.E."/>
            <person name="Vos R."/>
            <person name="Hasami M.H."/>
            <person name="Devisetty U.K."/>
            <person name="Aguiy J.C."/>
        </authorList>
    </citation>
    <scope>NUCLEOTIDE SEQUENCE [LARGE SCALE GENOMIC DNA]</scope>
    <source>
        <strain evidence="1">JCA_2017</strain>
    </source>
</reference>
<comment type="caution">
    <text evidence="1">The sequence shown here is derived from an EMBL/GenBank/DDBJ whole genome shotgun (WGS) entry which is preliminary data.</text>
</comment>
<feature type="non-terminal residue" evidence="1">
    <location>
        <position position="1"/>
    </location>
</feature>
<dbReference type="Proteomes" id="UP000257109">
    <property type="component" value="Unassembled WGS sequence"/>
</dbReference>
<dbReference type="EMBL" id="QJKJ01009631">
    <property type="protein sequence ID" value="RDX76081.1"/>
    <property type="molecule type" value="Genomic_DNA"/>
</dbReference>
<name>A0A371FCT1_MUCPR</name>
<protein>
    <submittedName>
        <fullName evidence="1">Uncharacterized protein</fullName>
    </submittedName>
</protein>
<accession>A0A371FCT1</accession>
<sequence length="120" mass="13750">MSPYQIVFGKACHLLVEIEHKAYWGNKENSNYKNWTNSAWKPMRTLGSISRKSKFQVDQKVLLFNSHLKLIAVELKDEHTNNTFQINGHQIKLFHEGLAPIAGDMETISLMEPTPPDDTP</sequence>
<proteinExistence type="predicted"/>
<evidence type="ECO:0000313" key="1">
    <source>
        <dbReference type="EMBL" id="RDX76081.1"/>
    </source>
</evidence>